<organism evidence="4 5">
    <name type="scientific">Sutcliffiella horikoshii</name>
    <dbReference type="NCBI Taxonomy" id="79883"/>
    <lineage>
        <taxon>Bacteria</taxon>
        <taxon>Bacillati</taxon>
        <taxon>Bacillota</taxon>
        <taxon>Bacilli</taxon>
        <taxon>Bacillales</taxon>
        <taxon>Bacillaceae</taxon>
        <taxon>Sutcliffiella</taxon>
    </lineage>
</organism>
<dbReference type="OrthoDB" id="72638at2"/>
<reference evidence="4 5" key="1">
    <citation type="submission" date="2019-08" db="EMBL/GenBank/DDBJ databases">
        <title>Bacillus genomes from the desert of Cuatro Cienegas, Coahuila.</title>
        <authorList>
            <person name="Olmedo-Alvarez G."/>
        </authorList>
    </citation>
    <scope>NUCLEOTIDE SEQUENCE [LARGE SCALE GENOMIC DNA]</scope>
    <source>
        <strain evidence="4 5">CH28_1T</strain>
    </source>
</reference>
<comment type="caution">
    <text evidence="4">The sequence shown here is derived from an EMBL/GenBank/DDBJ whole genome shotgun (WGS) entry which is preliminary data.</text>
</comment>
<accession>A0A5D4S9U4</accession>
<dbReference type="PROSITE" id="PS50943">
    <property type="entry name" value="HTH_CROC1"/>
    <property type="match status" value="1"/>
</dbReference>
<evidence type="ECO:0000259" key="3">
    <source>
        <dbReference type="PROSITE" id="PS50943"/>
    </source>
</evidence>
<dbReference type="RefSeq" id="WP_148990311.1">
    <property type="nucleotide sequence ID" value="NZ_VTEV01000017.1"/>
</dbReference>
<dbReference type="Gene3D" id="1.10.260.40">
    <property type="entry name" value="lambda repressor-like DNA-binding domains"/>
    <property type="match status" value="1"/>
</dbReference>
<name>A0A5D4S9U4_9BACI</name>
<evidence type="ECO:0000256" key="2">
    <source>
        <dbReference type="SAM" id="Coils"/>
    </source>
</evidence>
<dbReference type="CDD" id="cd00093">
    <property type="entry name" value="HTH_XRE"/>
    <property type="match status" value="1"/>
</dbReference>
<dbReference type="EMBL" id="VTEV01000017">
    <property type="protein sequence ID" value="TYS59361.1"/>
    <property type="molecule type" value="Genomic_DNA"/>
</dbReference>
<evidence type="ECO:0000256" key="1">
    <source>
        <dbReference type="ARBA" id="ARBA00023125"/>
    </source>
</evidence>
<dbReference type="InterPro" id="IPR001387">
    <property type="entry name" value="Cro/C1-type_HTH"/>
</dbReference>
<dbReference type="SUPFAM" id="SSF47413">
    <property type="entry name" value="lambda repressor-like DNA-binding domains"/>
    <property type="match status" value="1"/>
</dbReference>
<feature type="domain" description="HTH cro/C1-type" evidence="3">
    <location>
        <begin position="8"/>
        <end position="62"/>
    </location>
</feature>
<dbReference type="AlphaFoldDB" id="A0A5D4S9U4"/>
<keyword evidence="2" id="KW-0175">Coiled coil</keyword>
<protein>
    <submittedName>
        <fullName evidence="4">Helix-turn-helix transcriptional regulator</fullName>
    </submittedName>
</protein>
<sequence length="167" mass="20108">MNNIGNRIRKLRKDCHWTQEELANRINATKQVISNWERSIARPELKHLVALAEIFRVRTDYLLGLDESVQYMHPQGGEHERRGKHWDWVIQRSYDLVEVINSDYKFKLNNRFLTKKDKEFISHYIVDLYKRLESIELEYEEKIEELQNEINELSGCEKTDLTNPLFE</sequence>
<gene>
    <name evidence="4" type="ORF">FZC76_22395</name>
</gene>
<evidence type="ECO:0000313" key="5">
    <source>
        <dbReference type="Proteomes" id="UP000322524"/>
    </source>
</evidence>
<proteinExistence type="predicted"/>
<dbReference type="InterPro" id="IPR010982">
    <property type="entry name" value="Lambda_DNA-bd_dom_sf"/>
</dbReference>
<dbReference type="PANTHER" id="PTHR46558:SF11">
    <property type="entry name" value="HTH-TYPE TRANSCRIPTIONAL REGULATOR XRE"/>
    <property type="match status" value="1"/>
</dbReference>
<evidence type="ECO:0000313" key="4">
    <source>
        <dbReference type="EMBL" id="TYS59361.1"/>
    </source>
</evidence>
<dbReference type="PANTHER" id="PTHR46558">
    <property type="entry name" value="TRACRIPTIONAL REGULATORY PROTEIN-RELATED-RELATED"/>
    <property type="match status" value="1"/>
</dbReference>
<dbReference type="GO" id="GO:0003677">
    <property type="term" value="F:DNA binding"/>
    <property type="evidence" value="ECO:0007669"/>
    <property type="project" value="UniProtKB-KW"/>
</dbReference>
<dbReference type="SMART" id="SM00530">
    <property type="entry name" value="HTH_XRE"/>
    <property type="match status" value="1"/>
</dbReference>
<feature type="coiled-coil region" evidence="2">
    <location>
        <begin position="125"/>
        <end position="159"/>
    </location>
</feature>
<dbReference type="Pfam" id="PF01381">
    <property type="entry name" value="HTH_3"/>
    <property type="match status" value="1"/>
</dbReference>
<dbReference type="Proteomes" id="UP000322524">
    <property type="component" value="Unassembled WGS sequence"/>
</dbReference>
<keyword evidence="1" id="KW-0238">DNA-binding</keyword>